<protein>
    <recommendedName>
        <fullName evidence="3">TIGR03067 domain-containing protein</fullName>
    </recommendedName>
</protein>
<sequence length="164" mass="18748">MSSLKKKELFKFLISVIFVILFTFDILADEKVEKACTKDILVGNWILSLSKNSGNVPDSFSDLIEPYQMLKFGTDNKYSKLSSPTKLSIKQMSDLVSYPSDETYDIDGSKILIKNNESQVIDVIDCSFFFNDSPRIGIKKNTLSLLWFYKEKPIILNTYTKVSQ</sequence>
<comment type="caution">
    <text evidence="1">The sequence shown here is derived from an EMBL/GenBank/DDBJ whole genome shotgun (WGS) entry which is preliminary data.</text>
</comment>
<accession>A0ABV5BTZ1</accession>
<name>A0ABV5BTZ1_9LEPT</name>
<dbReference type="RefSeq" id="WP_375517886.1">
    <property type="nucleotide sequence ID" value="NZ_JBHILI010000006.1"/>
</dbReference>
<dbReference type="Proteomes" id="UP001580391">
    <property type="component" value="Unassembled WGS sequence"/>
</dbReference>
<gene>
    <name evidence="1" type="ORF">ACE5IX_19880</name>
</gene>
<organism evidence="1 2">
    <name type="scientific">Leptospira wolffii</name>
    <dbReference type="NCBI Taxonomy" id="409998"/>
    <lineage>
        <taxon>Bacteria</taxon>
        <taxon>Pseudomonadati</taxon>
        <taxon>Spirochaetota</taxon>
        <taxon>Spirochaetia</taxon>
        <taxon>Leptospirales</taxon>
        <taxon>Leptospiraceae</taxon>
        <taxon>Leptospira</taxon>
    </lineage>
</organism>
<evidence type="ECO:0000313" key="1">
    <source>
        <dbReference type="EMBL" id="MFB5738778.1"/>
    </source>
</evidence>
<proteinExistence type="predicted"/>
<keyword evidence="2" id="KW-1185">Reference proteome</keyword>
<reference evidence="1 2" key="1">
    <citation type="submission" date="2024-09" db="EMBL/GenBank/DDBJ databases">
        <title>Taxonomic and Genotyping Characterization of Leptospira Strains isolated from Multiple Sources in Colombia highlights the importance of intermediate species.</title>
        <authorList>
            <person name="Torres Higuera L."/>
            <person name="Rojas Tapias D."/>
            <person name="Jimenez Velasquez S."/>
            <person name="Renjifo Ibanez C."/>
        </authorList>
    </citation>
    <scope>NUCLEOTIDE SEQUENCE [LARGE SCALE GENOMIC DNA]</scope>
    <source>
        <strain evidence="1 2">Lep080</strain>
    </source>
</reference>
<evidence type="ECO:0000313" key="2">
    <source>
        <dbReference type="Proteomes" id="UP001580391"/>
    </source>
</evidence>
<evidence type="ECO:0008006" key="3">
    <source>
        <dbReference type="Google" id="ProtNLM"/>
    </source>
</evidence>
<dbReference type="EMBL" id="JBHILJ010000045">
    <property type="protein sequence ID" value="MFB5738778.1"/>
    <property type="molecule type" value="Genomic_DNA"/>
</dbReference>